<gene>
    <name evidence="2" type="ORF">ACFQV2_38500</name>
</gene>
<organism evidence="2 3">
    <name type="scientific">Actinokineospora soli</name>
    <dbReference type="NCBI Taxonomy" id="1048753"/>
    <lineage>
        <taxon>Bacteria</taxon>
        <taxon>Bacillati</taxon>
        <taxon>Actinomycetota</taxon>
        <taxon>Actinomycetes</taxon>
        <taxon>Pseudonocardiales</taxon>
        <taxon>Pseudonocardiaceae</taxon>
        <taxon>Actinokineospora</taxon>
    </lineage>
</organism>
<reference evidence="3" key="1">
    <citation type="journal article" date="2019" name="Int. J. Syst. Evol. Microbiol.">
        <title>The Global Catalogue of Microorganisms (GCM) 10K type strain sequencing project: providing services to taxonomists for standard genome sequencing and annotation.</title>
        <authorList>
            <consortium name="The Broad Institute Genomics Platform"/>
            <consortium name="The Broad Institute Genome Sequencing Center for Infectious Disease"/>
            <person name="Wu L."/>
            <person name="Ma J."/>
        </authorList>
    </citation>
    <scope>NUCLEOTIDE SEQUENCE [LARGE SCALE GENOMIC DNA]</scope>
    <source>
        <strain evidence="3">JCM 17695</strain>
    </source>
</reference>
<dbReference type="EMBL" id="JBHTEY010000004">
    <property type="protein sequence ID" value="MFC7618386.1"/>
    <property type="molecule type" value="Genomic_DNA"/>
</dbReference>
<proteinExistence type="predicted"/>
<evidence type="ECO:0000313" key="2">
    <source>
        <dbReference type="EMBL" id="MFC7618386.1"/>
    </source>
</evidence>
<dbReference type="InterPro" id="IPR032710">
    <property type="entry name" value="NTF2-like_dom_sf"/>
</dbReference>
<accession>A0ABW2TYI2</accession>
<protein>
    <submittedName>
        <fullName evidence="2">Nuclear transport factor 2 family protein</fullName>
    </submittedName>
</protein>
<comment type="caution">
    <text evidence="2">The sequence shown here is derived from an EMBL/GenBank/DDBJ whole genome shotgun (WGS) entry which is preliminary data.</text>
</comment>
<name>A0ABW2TYI2_9PSEU</name>
<sequence length="120" mass="12776">MSDLKELVDRYIQIWNTPDDSARRALVADVFTEDGAFVDPFMEVAGVDAINAGIGAVLGQFAGLALTLLGEVDAHHGIARFRWQIAPEGGESIVEGSDVAVAEEGKLKAVYGFIDKMPAA</sequence>
<evidence type="ECO:0000259" key="1">
    <source>
        <dbReference type="Pfam" id="PF12680"/>
    </source>
</evidence>
<dbReference type="Gene3D" id="3.10.450.50">
    <property type="match status" value="1"/>
</dbReference>
<dbReference type="SUPFAM" id="SSF54427">
    <property type="entry name" value="NTF2-like"/>
    <property type="match status" value="1"/>
</dbReference>
<dbReference type="Proteomes" id="UP001596512">
    <property type="component" value="Unassembled WGS sequence"/>
</dbReference>
<evidence type="ECO:0000313" key="3">
    <source>
        <dbReference type="Proteomes" id="UP001596512"/>
    </source>
</evidence>
<feature type="domain" description="SnoaL-like" evidence="1">
    <location>
        <begin position="8"/>
        <end position="108"/>
    </location>
</feature>
<dbReference type="InterPro" id="IPR037401">
    <property type="entry name" value="SnoaL-like"/>
</dbReference>
<dbReference type="Pfam" id="PF12680">
    <property type="entry name" value="SnoaL_2"/>
    <property type="match status" value="1"/>
</dbReference>
<keyword evidence="3" id="KW-1185">Reference proteome</keyword>